<organism evidence="3">
    <name type="scientific">Pseudomonas marincola</name>
    <dbReference type="NCBI Taxonomy" id="437900"/>
    <lineage>
        <taxon>Bacteria</taxon>
        <taxon>Pseudomonadati</taxon>
        <taxon>Pseudomonadota</taxon>
        <taxon>Gammaproteobacteria</taxon>
        <taxon>Pseudomonadales</taxon>
        <taxon>Pseudomonadaceae</taxon>
        <taxon>Pseudomonas</taxon>
    </lineage>
</organism>
<evidence type="ECO:0000256" key="1">
    <source>
        <dbReference type="ARBA" id="ARBA00008007"/>
    </source>
</evidence>
<dbReference type="PANTHER" id="PTHR47505:SF1">
    <property type="entry name" value="DNA UTILIZATION PROTEIN YHGH"/>
    <property type="match status" value="1"/>
</dbReference>
<dbReference type="PANTHER" id="PTHR47505">
    <property type="entry name" value="DNA UTILIZATION PROTEIN YHGH"/>
    <property type="match status" value="1"/>
</dbReference>
<gene>
    <name evidence="3" type="primary">gntX</name>
    <name evidence="3" type="ORF">PMYSY11_0959</name>
</gene>
<keyword evidence="3" id="KW-0328">Glycosyltransferase</keyword>
<accession>A0A653E044</accession>
<dbReference type="GO" id="GO:0016757">
    <property type="term" value="F:glycosyltransferase activity"/>
    <property type="evidence" value="ECO:0007669"/>
    <property type="project" value="UniProtKB-KW"/>
</dbReference>
<feature type="domain" description="Double zinc ribbon" evidence="2">
    <location>
        <begin position="22"/>
        <end position="70"/>
    </location>
</feature>
<dbReference type="InterPro" id="IPR051910">
    <property type="entry name" value="ComF/GntX_DNA_util-trans"/>
</dbReference>
<dbReference type="AlphaFoldDB" id="A0A653E044"/>
<dbReference type="Pfam" id="PF18912">
    <property type="entry name" value="DZR_2"/>
    <property type="match status" value="1"/>
</dbReference>
<proteinExistence type="inferred from homology"/>
<sequence length="249" mass="27679">MSPLKTLSERMLRALNWRASGRCLLCDANADNPPLAICSGCEADLPWLGAHCLVCALPLTHHGLTCGECLKRRPSFARVEAPWRYEFPVASLINRFKHRADMPFGRLLADLLTQHVQHALDQGLPRPDGLIAVPLSRTRQRQRGFNQAQMLSQWLSRQLHIDTLKDVLIRTADAPAQQQLDARSRKRNLRHAFNLHPDASVNGLHLALVDDVLTTGATADTLARLLLRAGATRVDVYCLARTPKPGDST</sequence>
<dbReference type="EMBL" id="LR215729">
    <property type="protein sequence ID" value="VEV96006.1"/>
    <property type="molecule type" value="Genomic_DNA"/>
</dbReference>
<protein>
    <submittedName>
        <fullName evidence="3">Gluconate periplasmic binding protein with phosphoribosyltransferase domain, GNT I system</fullName>
    </submittedName>
</protein>
<keyword evidence="3" id="KW-0808">Transferase</keyword>
<evidence type="ECO:0000259" key="2">
    <source>
        <dbReference type="Pfam" id="PF18912"/>
    </source>
</evidence>
<name>A0A653E044_9PSED</name>
<evidence type="ECO:0000313" key="3">
    <source>
        <dbReference type="EMBL" id="VEV96006.1"/>
    </source>
</evidence>
<dbReference type="CDD" id="cd06223">
    <property type="entry name" value="PRTases_typeI"/>
    <property type="match status" value="1"/>
</dbReference>
<comment type="similarity">
    <text evidence="1">Belongs to the ComF/GntX family.</text>
</comment>
<dbReference type="InterPro" id="IPR044005">
    <property type="entry name" value="DZR_2"/>
</dbReference>
<reference evidence="3" key="1">
    <citation type="submission" date="2019-02" db="EMBL/GenBank/DDBJ databases">
        <authorList>
            <consortium name="Genoscope - CEA"/>
            <person name="William W."/>
        </authorList>
    </citation>
    <scope>NUCLEOTIDE SEQUENCE [LARGE SCALE GENOMIC DNA]</scope>
    <source>
        <strain evidence="3">YSy11</strain>
    </source>
</reference>
<dbReference type="InterPro" id="IPR000836">
    <property type="entry name" value="PRTase_dom"/>
</dbReference>
<dbReference type="Gene3D" id="3.40.50.2020">
    <property type="match status" value="1"/>
</dbReference>
<dbReference type="InterPro" id="IPR029057">
    <property type="entry name" value="PRTase-like"/>
</dbReference>
<dbReference type="SUPFAM" id="SSF53271">
    <property type="entry name" value="PRTase-like"/>
    <property type="match status" value="1"/>
</dbReference>